<dbReference type="SUPFAM" id="SSF48371">
    <property type="entry name" value="ARM repeat"/>
    <property type="match status" value="1"/>
</dbReference>
<keyword evidence="2" id="KW-1185">Reference proteome</keyword>
<dbReference type="Proteomes" id="UP000030755">
    <property type="component" value="Unassembled WGS sequence"/>
</dbReference>
<dbReference type="InterPro" id="IPR016024">
    <property type="entry name" value="ARM-type_fold"/>
</dbReference>
<dbReference type="InterPro" id="IPR011989">
    <property type="entry name" value="ARM-like"/>
</dbReference>
<dbReference type="HOGENOM" id="CLU_263751_0_0_1"/>
<dbReference type="AlphaFoldDB" id="A0A075B0L3"/>
<gene>
    <name evidence="1" type="ORF">O9G_002077</name>
</gene>
<protein>
    <submittedName>
        <fullName evidence="1">Uncharacterized protein</fullName>
    </submittedName>
</protein>
<accession>A0A075B0L3</accession>
<reference evidence="1 2" key="1">
    <citation type="journal article" date="2013" name="Curr. Biol.">
        <title>Shared signatures of parasitism and phylogenomics unite Cryptomycota and microsporidia.</title>
        <authorList>
            <person name="James T.Y."/>
            <person name="Pelin A."/>
            <person name="Bonen L."/>
            <person name="Ahrendt S."/>
            <person name="Sain D."/>
            <person name="Corradi N."/>
            <person name="Stajich J.E."/>
        </authorList>
    </citation>
    <scope>NUCLEOTIDE SEQUENCE [LARGE SCALE GENOMIC DNA]</scope>
    <source>
        <strain evidence="1 2">CSF55</strain>
    </source>
</reference>
<sequence>MEWKQRLQHGIKDARYRHLKALNDKLKWGTVDVEEIVGVEGMELLFEEMRGDEMFKEIVENIINECRRVKPEFMGNKLNSVVLLNEFNRQENKKEIYKPIALGNRVKTVPIPSLTFNVPKISSFYISLPVDLSPLQKYLLEEFFEKSSSVESFVSLSFEILFNRLLSNVDSMLFLGEPKLMSVFNKALMNDETIDTTLHCLSLLIRRIEKDVALNEVEVKDLDKALHYFSHNIFHQLMPLTRINRFMFRILLIVERLIPWLSFYVKSTEMHEDYLQGIMDVYINVLDYLTEENKQLMVLVNCSNVIKRLATVGGFDCCNVLKRLMKYELVMKITRKRMRLNLIKEDNQEMLCLMDFQDLMSPVEEDRKEAVRRLVKTESVMNNSWNVLIEDVYVEPIKINGVDKVNNLKSYLESLESFDERSLGSICVYLSNNNKDCEGNELLVEIFNQNVETILSSSISEISLILECLIYLFPLINVNKVMTKLKCLLFHSDLMIRNRMVKLVKRTIEGLKIDVDGEFYEFKNYLMNEQVYFDRIMTSKSHLECHEAINEYKSVLYVIDPNGGLMNRNIVKILDKFFNVIPVSVNDFKLLRHICWFLINQIELKKIEAEFIEITKVLNVVEELIRDKKQPMVYVEDLSVEWKLTLDDLSELLFKIKRNKKSSNDFKRIKKFIEFSLNDDFTLFHLNMWGLLINSNFDDVSFLNDYLIKSNDNLTRPIPKRIIFAFCCLFRFDQGIPIELISSFLWIEKVNILAWNILTRLLKFELKNIFENIPDIIDSSLKCFLDSLNPINLRISSLNFILKLASFLTDEEKIELVKVFEKFNLFVYAKEINNISLLKPIACLFHCYPCNEHLNSLINHFIDSTDSSIDSSFDQLVASLCCSSNPDYFKLQPLIQKTLFIPLIIKLYENDQLNLIQTLDTSSLYSQPISLQFLHLIKLEIKSNNFNNLNLMKNLFKNLINEFSSFDEQFKQSILECISLLRDHLLQDLLNSNFLDYISDLIIHSKNIDLNFYLNFIISITYNQISIKLKLGKLQNKLIELIKVSNNELAFKTLLNLIKNCSENKKNLINSNFVDFCLNQLESKSTLVEYLIDMFSSLSLDQDCLICLLKTNLFNICYSFLKNATKSQRDASLQLKKKKAKYFLEYIALVARFKETTNLFIKNHGNFISFLLIDFVSIIFDVLHFCSLREIQIISCKILVTLASFKELKSHFISLEHFIPIVESLLNTQDTQLVHLTTMKSFLKNHNFGDKLNSISTANNQQTISPIQKLLTI</sequence>
<proteinExistence type="predicted"/>
<organism evidence="1 2">
    <name type="scientific">Rozella allomycis (strain CSF55)</name>
    <dbReference type="NCBI Taxonomy" id="988480"/>
    <lineage>
        <taxon>Eukaryota</taxon>
        <taxon>Fungi</taxon>
        <taxon>Fungi incertae sedis</taxon>
        <taxon>Cryptomycota</taxon>
        <taxon>Cryptomycota incertae sedis</taxon>
        <taxon>Rozella</taxon>
    </lineage>
</organism>
<evidence type="ECO:0000313" key="2">
    <source>
        <dbReference type="Proteomes" id="UP000030755"/>
    </source>
</evidence>
<evidence type="ECO:0000313" key="1">
    <source>
        <dbReference type="EMBL" id="EPZ34504.1"/>
    </source>
</evidence>
<dbReference type="EMBL" id="KE560949">
    <property type="protein sequence ID" value="EPZ34504.1"/>
    <property type="molecule type" value="Genomic_DNA"/>
</dbReference>
<dbReference type="Gene3D" id="1.25.10.10">
    <property type="entry name" value="Leucine-rich Repeat Variant"/>
    <property type="match status" value="1"/>
</dbReference>
<name>A0A075B0L3_ROZAC</name>